<dbReference type="Proteomes" id="UP001212821">
    <property type="component" value="Chromosome"/>
</dbReference>
<dbReference type="RefSeq" id="WP_270145377.1">
    <property type="nucleotide sequence ID" value="NZ_CP115450.1"/>
</dbReference>
<accession>A0ABY7Q4T3</accession>
<organism evidence="1 2">
    <name type="scientific">Kitasatospora cathayae</name>
    <dbReference type="NCBI Taxonomy" id="3004092"/>
    <lineage>
        <taxon>Bacteria</taxon>
        <taxon>Bacillati</taxon>
        <taxon>Actinomycetota</taxon>
        <taxon>Actinomycetes</taxon>
        <taxon>Kitasatosporales</taxon>
        <taxon>Streptomycetaceae</taxon>
        <taxon>Kitasatospora</taxon>
    </lineage>
</organism>
<proteinExistence type="predicted"/>
<evidence type="ECO:0000313" key="1">
    <source>
        <dbReference type="EMBL" id="WBP87707.1"/>
    </source>
</evidence>
<dbReference type="EMBL" id="CP115450">
    <property type="protein sequence ID" value="WBP87707.1"/>
    <property type="molecule type" value="Genomic_DNA"/>
</dbReference>
<keyword evidence="2" id="KW-1185">Reference proteome</keyword>
<reference evidence="2" key="1">
    <citation type="submission" date="2022-12" db="EMBL/GenBank/DDBJ databases">
        <authorList>
            <person name="Mo P."/>
        </authorList>
    </citation>
    <scope>NUCLEOTIDE SEQUENCE [LARGE SCALE GENOMIC DNA]</scope>
    <source>
        <strain evidence="2">HUAS 3-15</strain>
    </source>
</reference>
<name>A0ABY7Q4T3_9ACTN</name>
<protein>
    <submittedName>
        <fullName evidence="1">Uncharacterized protein</fullName>
    </submittedName>
</protein>
<sequence>MTVFNTNEQTASIRMTGWMGYGPTGSGAPSQILQNGETYEVPQSEAEWLVGAGLAVRA</sequence>
<gene>
    <name evidence="1" type="ORF">O1G21_18900</name>
</gene>
<evidence type="ECO:0000313" key="2">
    <source>
        <dbReference type="Proteomes" id="UP001212821"/>
    </source>
</evidence>